<dbReference type="GO" id="GO:0005829">
    <property type="term" value="C:cytosol"/>
    <property type="evidence" value="ECO:0007669"/>
    <property type="project" value="TreeGrafter"/>
</dbReference>
<accession>A0A9D1QHR4</accession>
<dbReference type="InterPro" id="IPR031100">
    <property type="entry name" value="LOG_fam"/>
</dbReference>
<dbReference type="SUPFAM" id="SSF102405">
    <property type="entry name" value="MCP/YpsA-like"/>
    <property type="match status" value="1"/>
</dbReference>
<dbReference type="AlphaFoldDB" id="A0A9D1QHR4"/>
<sequence length="195" mass="21301">MEIKNITVFCGARTGNRPVYIKSAYELGACLAKSGIGVVYGGGAVGLMGAVADGALDNGGKVTGVIPQFLVDREMAHKKVQHLEIVQTMHERKEMMEELGDAVISLPGGAGTLEEFFEVFTWGQIGLHEKPIGLLNAAGFYDELLQLFGKLIDEGFLHEKYMGQLFTGGNGSEILRKFKGFTPVEVRTYDDIKRR</sequence>
<comment type="similarity">
    <text evidence="1 2">Belongs to the LOG family.</text>
</comment>
<evidence type="ECO:0000313" key="3">
    <source>
        <dbReference type="EMBL" id="HIW13298.1"/>
    </source>
</evidence>
<dbReference type="PANTHER" id="PTHR31223:SF70">
    <property type="entry name" value="LOG FAMILY PROTEIN YJL055W"/>
    <property type="match status" value="1"/>
</dbReference>
<keyword evidence="2" id="KW-0203">Cytokinin biosynthesis</keyword>
<dbReference type="NCBIfam" id="TIGR00730">
    <property type="entry name" value="Rossman fold protein, TIGR00730 family"/>
    <property type="match status" value="1"/>
</dbReference>
<organism evidence="3 4">
    <name type="scientific">Candidatus Salinicoccus stercoripullorum</name>
    <dbReference type="NCBI Taxonomy" id="2838756"/>
    <lineage>
        <taxon>Bacteria</taxon>
        <taxon>Bacillati</taxon>
        <taxon>Bacillota</taxon>
        <taxon>Bacilli</taxon>
        <taxon>Bacillales</taxon>
        <taxon>Staphylococcaceae</taxon>
        <taxon>Salinicoccus</taxon>
    </lineage>
</organism>
<dbReference type="Pfam" id="PF03641">
    <property type="entry name" value="Lysine_decarbox"/>
    <property type="match status" value="1"/>
</dbReference>
<protein>
    <recommendedName>
        <fullName evidence="2">Cytokinin riboside 5'-monophosphate phosphoribohydrolase</fullName>
        <ecNumber evidence="2">3.2.2.n1</ecNumber>
    </recommendedName>
</protein>
<name>A0A9D1QHR4_9STAP</name>
<dbReference type="Gene3D" id="3.40.50.450">
    <property type="match status" value="1"/>
</dbReference>
<dbReference type="PANTHER" id="PTHR31223">
    <property type="entry name" value="LOG FAMILY PROTEIN YJL055W"/>
    <property type="match status" value="1"/>
</dbReference>
<evidence type="ECO:0000313" key="4">
    <source>
        <dbReference type="Proteomes" id="UP000823989"/>
    </source>
</evidence>
<dbReference type="InterPro" id="IPR005269">
    <property type="entry name" value="LOG"/>
</dbReference>
<dbReference type="Proteomes" id="UP000823989">
    <property type="component" value="Unassembled WGS sequence"/>
</dbReference>
<reference evidence="3" key="1">
    <citation type="journal article" date="2021" name="PeerJ">
        <title>Extensive microbial diversity within the chicken gut microbiome revealed by metagenomics and culture.</title>
        <authorList>
            <person name="Gilroy R."/>
            <person name="Ravi A."/>
            <person name="Getino M."/>
            <person name="Pursley I."/>
            <person name="Horton D.L."/>
            <person name="Alikhan N.F."/>
            <person name="Baker D."/>
            <person name="Gharbi K."/>
            <person name="Hall N."/>
            <person name="Watson M."/>
            <person name="Adriaenssens E.M."/>
            <person name="Foster-Nyarko E."/>
            <person name="Jarju S."/>
            <person name="Secka A."/>
            <person name="Antonio M."/>
            <person name="Oren A."/>
            <person name="Chaudhuri R.R."/>
            <person name="La Ragione R."/>
            <person name="Hildebrand F."/>
            <person name="Pallen M.J."/>
        </authorList>
    </citation>
    <scope>NUCLEOTIDE SEQUENCE</scope>
    <source>
        <strain evidence="3">ChiHjej13B12-752</strain>
    </source>
</reference>
<dbReference type="EMBL" id="DXHR01000030">
    <property type="protein sequence ID" value="HIW13298.1"/>
    <property type="molecule type" value="Genomic_DNA"/>
</dbReference>
<dbReference type="GO" id="GO:0016799">
    <property type="term" value="F:hydrolase activity, hydrolyzing N-glycosyl compounds"/>
    <property type="evidence" value="ECO:0007669"/>
    <property type="project" value="TreeGrafter"/>
</dbReference>
<gene>
    <name evidence="3" type="ORF">H9891_09130</name>
</gene>
<comment type="caution">
    <text evidence="3">The sequence shown here is derived from an EMBL/GenBank/DDBJ whole genome shotgun (WGS) entry which is preliminary data.</text>
</comment>
<keyword evidence="2" id="KW-0378">Hydrolase</keyword>
<evidence type="ECO:0000256" key="2">
    <source>
        <dbReference type="RuleBase" id="RU363015"/>
    </source>
</evidence>
<reference evidence="3" key="2">
    <citation type="submission" date="2021-04" db="EMBL/GenBank/DDBJ databases">
        <authorList>
            <person name="Gilroy R."/>
        </authorList>
    </citation>
    <scope>NUCLEOTIDE SEQUENCE</scope>
    <source>
        <strain evidence="3">ChiHjej13B12-752</strain>
    </source>
</reference>
<proteinExistence type="inferred from homology"/>
<dbReference type="EC" id="3.2.2.n1" evidence="2"/>
<dbReference type="GO" id="GO:0009691">
    <property type="term" value="P:cytokinin biosynthetic process"/>
    <property type="evidence" value="ECO:0007669"/>
    <property type="project" value="UniProtKB-UniRule"/>
</dbReference>
<evidence type="ECO:0000256" key="1">
    <source>
        <dbReference type="ARBA" id="ARBA00006763"/>
    </source>
</evidence>